<dbReference type="PANTHER" id="PTHR46124:SF2">
    <property type="entry name" value="D-AMINOACYL-TRNA DEACYLASE"/>
    <property type="match status" value="1"/>
</dbReference>
<dbReference type="PIRSF" id="PIRSF005902">
    <property type="entry name" value="DNase_TatD"/>
    <property type="match status" value="1"/>
</dbReference>
<dbReference type="RefSeq" id="WP_105716257.1">
    <property type="nucleotide sequence ID" value="NZ_PVBQ01000004.1"/>
</dbReference>
<dbReference type="OrthoDB" id="664222at2"/>
<evidence type="ECO:0000313" key="2">
    <source>
        <dbReference type="EMBL" id="PRD48230.1"/>
    </source>
</evidence>
<sequence>MSFPYINIHTHCTLAPTAQIFSLPNVIISKNYLFPHPCSLGIHPWFVERNVKAQLDALHQYGKKQQVLAIGECGLDKLCDTAWNIQEAIFRKQISYANSVQKPLIIHCVRAYQECLRILHEEKVRVPVIFHGFEKKTELATQIIRHGYFLSLGGALLRGNKDSLIQHIPLDKILLETDDKSINIVDIYAYFCRVRKIELQYLKEQLYQNFKHIFSYPIG</sequence>
<keyword evidence="1" id="KW-0479">Metal-binding</keyword>
<accession>A0A2S9J644</accession>
<keyword evidence="3" id="KW-1185">Reference proteome</keyword>
<reference evidence="2 3" key="1">
    <citation type="submission" date="2018-02" db="EMBL/GenBank/DDBJ databases">
        <title>The draft genome of Sphingobacterium sp. 5JN-11.</title>
        <authorList>
            <person name="Liu L."/>
            <person name="Li L."/>
            <person name="Liang L."/>
            <person name="Zhang X."/>
            <person name="Wang T."/>
        </authorList>
    </citation>
    <scope>NUCLEOTIDE SEQUENCE [LARGE SCALE GENOMIC DNA]</scope>
    <source>
        <strain evidence="2 3">5JN-11</strain>
    </source>
</reference>
<name>A0A2S9J644_9SPHI</name>
<dbReference type="InterPro" id="IPR001130">
    <property type="entry name" value="TatD-like"/>
</dbReference>
<dbReference type="Gene3D" id="3.20.20.140">
    <property type="entry name" value="Metal-dependent hydrolases"/>
    <property type="match status" value="1"/>
</dbReference>
<dbReference type="SUPFAM" id="SSF51556">
    <property type="entry name" value="Metallo-dependent hydrolases"/>
    <property type="match status" value="1"/>
</dbReference>
<dbReference type="Proteomes" id="UP000239711">
    <property type="component" value="Unassembled WGS sequence"/>
</dbReference>
<feature type="binding site" evidence="1">
    <location>
        <position position="107"/>
    </location>
    <ligand>
        <name>a divalent metal cation</name>
        <dbReference type="ChEBI" id="CHEBI:60240"/>
        <label>2</label>
    </ligand>
</feature>
<keyword evidence="2" id="KW-0378">Hydrolase</keyword>
<feature type="binding site" evidence="1">
    <location>
        <position position="72"/>
    </location>
    <ligand>
        <name>a divalent metal cation</name>
        <dbReference type="ChEBI" id="CHEBI:60240"/>
        <label>1</label>
    </ligand>
</feature>
<dbReference type="CDD" id="cd01310">
    <property type="entry name" value="TatD_DNAse"/>
    <property type="match status" value="1"/>
</dbReference>
<comment type="caution">
    <text evidence="2">The sequence shown here is derived from an EMBL/GenBank/DDBJ whole genome shotgun (WGS) entry which is preliminary data.</text>
</comment>
<feature type="binding site" evidence="1">
    <location>
        <position position="131"/>
    </location>
    <ligand>
        <name>a divalent metal cation</name>
        <dbReference type="ChEBI" id="CHEBI:60240"/>
        <label>2</label>
    </ligand>
</feature>
<evidence type="ECO:0000256" key="1">
    <source>
        <dbReference type="PIRSR" id="PIRSR005902-1"/>
    </source>
</evidence>
<organism evidence="2 3">
    <name type="scientific">Sphingobacterium haloxyli</name>
    <dbReference type="NCBI Taxonomy" id="2100533"/>
    <lineage>
        <taxon>Bacteria</taxon>
        <taxon>Pseudomonadati</taxon>
        <taxon>Bacteroidota</taxon>
        <taxon>Sphingobacteriia</taxon>
        <taxon>Sphingobacteriales</taxon>
        <taxon>Sphingobacteriaceae</taxon>
        <taxon>Sphingobacterium</taxon>
    </lineage>
</organism>
<dbReference type="GO" id="GO:0016788">
    <property type="term" value="F:hydrolase activity, acting on ester bonds"/>
    <property type="evidence" value="ECO:0007669"/>
    <property type="project" value="InterPro"/>
</dbReference>
<dbReference type="GO" id="GO:0046872">
    <property type="term" value="F:metal ion binding"/>
    <property type="evidence" value="ECO:0007669"/>
    <property type="project" value="UniProtKB-KW"/>
</dbReference>
<dbReference type="AlphaFoldDB" id="A0A2S9J644"/>
<proteinExistence type="predicted"/>
<evidence type="ECO:0000313" key="3">
    <source>
        <dbReference type="Proteomes" id="UP000239711"/>
    </source>
</evidence>
<gene>
    <name evidence="2" type="ORF">C5745_06920</name>
</gene>
<dbReference type="InterPro" id="IPR032466">
    <property type="entry name" value="Metal_Hydrolase"/>
</dbReference>
<feature type="binding site" evidence="1">
    <location>
        <position position="178"/>
    </location>
    <ligand>
        <name>a divalent metal cation</name>
        <dbReference type="ChEBI" id="CHEBI:60240"/>
        <label>1</label>
    </ligand>
</feature>
<dbReference type="Pfam" id="PF01026">
    <property type="entry name" value="TatD_DNase"/>
    <property type="match status" value="1"/>
</dbReference>
<dbReference type="EMBL" id="PVBQ01000004">
    <property type="protein sequence ID" value="PRD48230.1"/>
    <property type="molecule type" value="Genomic_DNA"/>
</dbReference>
<protein>
    <submittedName>
        <fullName evidence="2">Hydrolase TatD</fullName>
    </submittedName>
</protein>
<dbReference type="PANTHER" id="PTHR46124">
    <property type="entry name" value="D-AMINOACYL-TRNA DEACYLASE"/>
    <property type="match status" value="1"/>
</dbReference>